<proteinExistence type="predicted"/>
<name>A0A834I7W9_RHYFE</name>
<keyword evidence="2" id="KW-1185">Reference proteome</keyword>
<dbReference type="AlphaFoldDB" id="A0A834I7W9"/>
<organism evidence="1 2">
    <name type="scientific">Rhynchophorus ferrugineus</name>
    <name type="common">Red palm weevil</name>
    <name type="synonym">Curculio ferrugineus</name>
    <dbReference type="NCBI Taxonomy" id="354439"/>
    <lineage>
        <taxon>Eukaryota</taxon>
        <taxon>Metazoa</taxon>
        <taxon>Ecdysozoa</taxon>
        <taxon>Arthropoda</taxon>
        <taxon>Hexapoda</taxon>
        <taxon>Insecta</taxon>
        <taxon>Pterygota</taxon>
        <taxon>Neoptera</taxon>
        <taxon>Endopterygota</taxon>
        <taxon>Coleoptera</taxon>
        <taxon>Polyphaga</taxon>
        <taxon>Cucujiformia</taxon>
        <taxon>Curculionidae</taxon>
        <taxon>Dryophthorinae</taxon>
        <taxon>Rhynchophorus</taxon>
    </lineage>
</organism>
<reference evidence="1" key="1">
    <citation type="submission" date="2020-08" db="EMBL/GenBank/DDBJ databases">
        <title>Genome sequencing and assembly of the red palm weevil Rhynchophorus ferrugineus.</title>
        <authorList>
            <person name="Dias G.B."/>
            <person name="Bergman C.M."/>
            <person name="Manee M."/>
        </authorList>
    </citation>
    <scope>NUCLEOTIDE SEQUENCE</scope>
    <source>
        <strain evidence="1">AA-2017</strain>
        <tissue evidence="1">Whole larva</tissue>
    </source>
</reference>
<comment type="caution">
    <text evidence="1">The sequence shown here is derived from an EMBL/GenBank/DDBJ whole genome shotgun (WGS) entry which is preliminary data.</text>
</comment>
<evidence type="ECO:0000313" key="1">
    <source>
        <dbReference type="EMBL" id="KAF7268767.1"/>
    </source>
</evidence>
<protein>
    <submittedName>
        <fullName evidence="1">Uncharacterized protein</fullName>
    </submittedName>
</protein>
<gene>
    <name evidence="1" type="ORF">GWI33_018117</name>
</gene>
<dbReference type="EMBL" id="JAACXV010014301">
    <property type="protein sequence ID" value="KAF7268767.1"/>
    <property type="molecule type" value="Genomic_DNA"/>
</dbReference>
<dbReference type="Proteomes" id="UP000625711">
    <property type="component" value="Unassembled WGS sequence"/>
</dbReference>
<accession>A0A834I7W9</accession>
<evidence type="ECO:0000313" key="2">
    <source>
        <dbReference type="Proteomes" id="UP000625711"/>
    </source>
</evidence>
<sequence length="89" mass="10047">MLGESLRNSSNPDGLYEGYRNLTHFRIPQLYSGTQNWNDTSRNRLKNVTRTSCVVPTMCDKSPLGVEMARGPPVLPPSSFPFYKLNKKA</sequence>